<dbReference type="EMBL" id="SZZH01000001">
    <property type="protein sequence ID" value="TKV61592.1"/>
    <property type="molecule type" value="Genomic_DNA"/>
</dbReference>
<dbReference type="RefSeq" id="WP_137448897.1">
    <property type="nucleotide sequence ID" value="NZ_SZZH01000001.1"/>
</dbReference>
<dbReference type="PANTHER" id="PTHR42850:SF4">
    <property type="entry name" value="ZINC-DEPENDENT ENDOPOLYPHOSPHATASE"/>
    <property type="match status" value="1"/>
</dbReference>
<accession>A0A4U6QNF3</accession>
<dbReference type="PANTHER" id="PTHR42850">
    <property type="entry name" value="METALLOPHOSPHOESTERASE"/>
    <property type="match status" value="1"/>
</dbReference>
<evidence type="ECO:0000259" key="2">
    <source>
        <dbReference type="Pfam" id="PF00149"/>
    </source>
</evidence>
<protein>
    <recommendedName>
        <fullName evidence="2">Calcineurin-like phosphoesterase domain-containing protein</fullName>
    </recommendedName>
</protein>
<feature type="region of interest" description="Disordered" evidence="1">
    <location>
        <begin position="274"/>
        <end position="314"/>
    </location>
</feature>
<gene>
    <name evidence="3" type="ORF">FDO65_08540</name>
</gene>
<dbReference type="GO" id="GO:0016791">
    <property type="term" value="F:phosphatase activity"/>
    <property type="evidence" value="ECO:0007669"/>
    <property type="project" value="TreeGrafter"/>
</dbReference>
<feature type="compositionally biased region" description="Basic residues" evidence="1">
    <location>
        <begin position="302"/>
        <end position="314"/>
    </location>
</feature>
<name>A0A4U6QNF3_9ACTN</name>
<proteinExistence type="predicted"/>
<feature type="compositionally biased region" description="Pro residues" evidence="1">
    <location>
        <begin position="1"/>
        <end position="11"/>
    </location>
</feature>
<dbReference type="InterPro" id="IPR029052">
    <property type="entry name" value="Metallo-depent_PP-like"/>
</dbReference>
<sequence>MTAYPPRPAPPALRSAEPEAVAGSTGRVAVIGDVGGHADELRHALIDLGFDERTGRLPDDLTVIQVGDLIHRGPDSPGAIALVDRIQLAQPEQWIQLAGNHEAQYLAPPMFHWPERLDEDDIETIYGWWHSGRMGVAAAVATPDGDWLITHAGLTEGFWRHLLGLPADATAAAAALNGLVRGLRHSSLFRPGVMLTGEVDPSAGPFWASAPDELLPSWAASSAPAPFHQVHGHSSTVDFTTGRQYRSDLTDRPGIVTVEDPVRRHVTTEIGGRRIIGVDPGHGRRPAPSWAPLVLTDARITTRPRRPRSGVPRR</sequence>
<evidence type="ECO:0000313" key="3">
    <source>
        <dbReference type="EMBL" id="TKV61592.1"/>
    </source>
</evidence>
<dbReference type="InterPro" id="IPR004843">
    <property type="entry name" value="Calcineurin-like_PHP"/>
</dbReference>
<reference evidence="3 4" key="1">
    <citation type="submission" date="2019-05" db="EMBL/GenBank/DDBJ databases">
        <title>Nakamurella sp. N5BH11, whole genome shotgun sequence.</title>
        <authorList>
            <person name="Tuo L."/>
        </authorList>
    </citation>
    <scope>NUCLEOTIDE SEQUENCE [LARGE SCALE GENOMIC DNA]</scope>
    <source>
        <strain evidence="3 4">N5BH11</strain>
    </source>
</reference>
<dbReference type="Gene3D" id="3.60.21.10">
    <property type="match status" value="1"/>
</dbReference>
<keyword evidence="4" id="KW-1185">Reference proteome</keyword>
<organism evidence="3 4">
    <name type="scientific">Nakamurella flava</name>
    <dbReference type="NCBI Taxonomy" id="2576308"/>
    <lineage>
        <taxon>Bacteria</taxon>
        <taxon>Bacillati</taxon>
        <taxon>Actinomycetota</taxon>
        <taxon>Actinomycetes</taxon>
        <taxon>Nakamurellales</taxon>
        <taxon>Nakamurellaceae</taxon>
        <taxon>Nakamurella</taxon>
    </lineage>
</organism>
<dbReference type="InterPro" id="IPR050126">
    <property type="entry name" value="Ap4A_hydrolase"/>
</dbReference>
<dbReference type="Proteomes" id="UP000306985">
    <property type="component" value="Unassembled WGS sequence"/>
</dbReference>
<feature type="region of interest" description="Disordered" evidence="1">
    <location>
        <begin position="1"/>
        <end position="20"/>
    </location>
</feature>
<evidence type="ECO:0000313" key="4">
    <source>
        <dbReference type="Proteomes" id="UP000306985"/>
    </source>
</evidence>
<dbReference type="GO" id="GO:0005737">
    <property type="term" value="C:cytoplasm"/>
    <property type="evidence" value="ECO:0007669"/>
    <property type="project" value="TreeGrafter"/>
</dbReference>
<dbReference type="Pfam" id="PF00149">
    <property type="entry name" value="Metallophos"/>
    <property type="match status" value="1"/>
</dbReference>
<evidence type="ECO:0000256" key="1">
    <source>
        <dbReference type="SAM" id="MobiDB-lite"/>
    </source>
</evidence>
<feature type="domain" description="Calcineurin-like phosphoesterase" evidence="2">
    <location>
        <begin position="27"/>
        <end position="158"/>
    </location>
</feature>
<dbReference type="AlphaFoldDB" id="A0A4U6QNF3"/>
<dbReference type="OrthoDB" id="9807890at2"/>
<comment type="caution">
    <text evidence="3">The sequence shown here is derived from an EMBL/GenBank/DDBJ whole genome shotgun (WGS) entry which is preliminary data.</text>
</comment>
<dbReference type="SUPFAM" id="SSF56300">
    <property type="entry name" value="Metallo-dependent phosphatases"/>
    <property type="match status" value="1"/>
</dbReference>